<dbReference type="PANTHER" id="PTHR33657">
    <property type="entry name" value="DOMAIN PROTEIN, PUTATIVE (AFU_ORTHOLOGUE AFUA_5G00600)-RELATED"/>
    <property type="match status" value="1"/>
</dbReference>
<dbReference type="EMBL" id="CAOQHR010000010">
    <property type="protein sequence ID" value="CAI6340466.1"/>
    <property type="molecule type" value="Genomic_DNA"/>
</dbReference>
<dbReference type="AlphaFoldDB" id="A0A9W4UT31"/>
<reference evidence="4" key="1">
    <citation type="submission" date="2023-01" db="EMBL/GenBank/DDBJ databases">
        <authorList>
            <person name="Van Ghelder C."/>
            <person name="Rancurel C."/>
        </authorList>
    </citation>
    <scope>NUCLEOTIDE SEQUENCE</scope>
    <source>
        <strain evidence="4">CNCM I-4278</strain>
    </source>
</reference>
<organism evidence="4 5">
    <name type="scientific">Periconia digitata</name>
    <dbReference type="NCBI Taxonomy" id="1303443"/>
    <lineage>
        <taxon>Eukaryota</taxon>
        <taxon>Fungi</taxon>
        <taxon>Dikarya</taxon>
        <taxon>Ascomycota</taxon>
        <taxon>Pezizomycotina</taxon>
        <taxon>Dothideomycetes</taxon>
        <taxon>Pleosporomycetidae</taxon>
        <taxon>Pleosporales</taxon>
        <taxon>Massarineae</taxon>
        <taxon>Periconiaceae</taxon>
        <taxon>Periconia</taxon>
    </lineage>
</organism>
<evidence type="ECO:0000313" key="4">
    <source>
        <dbReference type="EMBL" id="CAI6340466.1"/>
    </source>
</evidence>
<comment type="caution">
    <text evidence="4">The sequence shown here is derived from an EMBL/GenBank/DDBJ whole genome shotgun (WGS) entry which is preliminary data.</text>
</comment>
<comment type="similarity">
    <text evidence="1">Belongs to the Necrosis inducing protein (NPP1) family.</text>
</comment>
<keyword evidence="5" id="KW-1185">Reference proteome</keyword>
<evidence type="ECO:0000256" key="2">
    <source>
        <dbReference type="ARBA" id="ARBA00023026"/>
    </source>
</evidence>
<feature type="signal peptide" evidence="3">
    <location>
        <begin position="1"/>
        <end position="18"/>
    </location>
</feature>
<sequence length="239" mass="26212">MHFSTLFTFGLATYIAAASPTNLQRRKKIGHDEVVGFQEKVPSSVEGYLMMKYKPYLKVYNGCVPFPAVNAAGDYSGGVKPTGHSSGGCSGNKGQVYARSGSGKDGAWGIMYSWYFPKDSPSSGAGHRHDWEEIVVWLESKSTSAKVRGVAFSGHGDYEKHKDPPFKGSRPQVGYNSQWPINHTLMETSEVGGEQPLVAWDSMTEAARYALSNEDFGAASVKFIDRDGTFKKKLEESFI</sequence>
<dbReference type="PANTHER" id="PTHR33657:SF8">
    <property type="entry name" value="DOMAIN PROTEIN, PUTATIVE (AFU_ORTHOLOGUE AFUA_5G00600)-RELATED"/>
    <property type="match status" value="1"/>
</dbReference>
<dbReference type="InterPro" id="IPR008701">
    <property type="entry name" value="NPP1"/>
</dbReference>
<proteinExistence type="inferred from homology"/>
<dbReference type="OrthoDB" id="89086at2759"/>
<feature type="chain" id="PRO_5040878855" evidence="3">
    <location>
        <begin position="19"/>
        <end position="239"/>
    </location>
</feature>
<evidence type="ECO:0000313" key="5">
    <source>
        <dbReference type="Proteomes" id="UP001152607"/>
    </source>
</evidence>
<accession>A0A9W4UT31</accession>
<name>A0A9W4UT31_9PLEO</name>
<dbReference type="PIRSF" id="PIRSF029958">
    <property type="entry name" value="Necrosis-inducing_protein"/>
    <property type="match status" value="1"/>
</dbReference>
<evidence type="ECO:0000256" key="1">
    <source>
        <dbReference type="ARBA" id="ARBA00009520"/>
    </source>
</evidence>
<keyword evidence="3" id="KW-0732">Signal</keyword>
<keyword evidence="2" id="KW-0843">Virulence</keyword>
<dbReference type="Proteomes" id="UP001152607">
    <property type="component" value="Unassembled WGS sequence"/>
</dbReference>
<protein>
    <submittedName>
        <fullName evidence="4">Uncharacterized protein</fullName>
    </submittedName>
</protein>
<dbReference type="Pfam" id="PF05630">
    <property type="entry name" value="NPP1"/>
    <property type="match status" value="1"/>
</dbReference>
<evidence type="ECO:0000256" key="3">
    <source>
        <dbReference type="SAM" id="SignalP"/>
    </source>
</evidence>
<gene>
    <name evidence="4" type="ORF">PDIGIT_LOCUS13642</name>
</gene>